<accession>X1B4Z5</accession>
<organism evidence="2">
    <name type="scientific">marine sediment metagenome</name>
    <dbReference type="NCBI Taxonomy" id="412755"/>
    <lineage>
        <taxon>unclassified sequences</taxon>
        <taxon>metagenomes</taxon>
        <taxon>ecological metagenomes</taxon>
    </lineage>
</organism>
<sequence>MSEVSVDARLIGIIGKPHGIKGEITVMLLIDYPKTVKRGDTLFFDEKCKKKIEVESIRWKKIKRSYMPIIKFKSIDSFMLS</sequence>
<proteinExistence type="predicted"/>
<name>X1B4Z5_9ZZZZ</name>
<dbReference type="GO" id="GO:0006364">
    <property type="term" value="P:rRNA processing"/>
    <property type="evidence" value="ECO:0007669"/>
    <property type="project" value="InterPro"/>
</dbReference>
<reference evidence="2" key="1">
    <citation type="journal article" date="2014" name="Front. Microbiol.">
        <title>High frequency of phylogenetically diverse reductive dehalogenase-homologous genes in deep subseafloor sedimentary metagenomes.</title>
        <authorList>
            <person name="Kawai M."/>
            <person name="Futagami T."/>
            <person name="Toyoda A."/>
            <person name="Takaki Y."/>
            <person name="Nishi S."/>
            <person name="Hori S."/>
            <person name="Arai W."/>
            <person name="Tsubouchi T."/>
            <person name="Morono Y."/>
            <person name="Uchiyama I."/>
            <person name="Ito T."/>
            <person name="Fujiyama A."/>
            <person name="Inagaki F."/>
            <person name="Takami H."/>
        </authorList>
    </citation>
    <scope>NUCLEOTIDE SEQUENCE</scope>
    <source>
        <strain evidence="2">Expedition CK06-06</strain>
    </source>
</reference>
<dbReference type="SUPFAM" id="SSF50447">
    <property type="entry name" value="Translation proteins"/>
    <property type="match status" value="1"/>
</dbReference>
<dbReference type="AlphaFoldDB" id="X1B4Z5"/>
<comment type="caution">
    <text evidence="2">The sequence shown here is derived from an EMBL/GenBank/DDBJ whole genome shotgun (WGS) entry which is preliminary data.</text>
</comment>
<feature type="domain" description="RimM N-terminal" evidence="1">
    <location>
        <begin position="11"/>
        <end position="77"/>
    </location>
</feature>
<gene>
    <name evidence="2" type="ORF">S01H4_23613</name>
</gene>
<evidence type="ECO:0000259" key="1">
    <source>
        <dbReference type="Pfam" id="PF01782"/>
    </source>
</evidence>
<protein>
    <recommendedName>
        <fullName evidence="1">RimM N-terminal domain-containing protein</fullName>
    </recommendedName>
</protein>
<evidence type="ECO:0000313" key="2">
    <source>
        <dbReference type="EMBL" id="GAG79263.1"/>
    </source>
</evidence>
<dbReference type="InterPro" id="IPR009000">
    <property type="entry name" value="Transl_B-barrel_sf"/>
</dbReference>
<dbReference type="InterPro" id="IPR036976">
    <property type="entry name" value="RimM_N_sf"/>
</dbReference>
<dbReference type="Gene3D" id="2.40.30.60">
    <property type="entry name" value="RimM"/>
    <property type="match status" value="1"/>
</dbReference>
<dbReference type="Pfam" id="PF01782">
    <property type="entry name" value="RimM"/>
    <property type="match status" value="1"/>
</dbReference>
<dbReference type="EMBL" id="BART01010977">
    <property type="protein sequence ID" value="GAG79263.1"/>
    <property type="molecule type" value="Genomic_DNA"/>
</dbReference>
<dbReference type="InterPro" id="IPR002676">
    <property type="entry name" value="RimM_N"/>
</dbReference>